<sequence>MTSTAPARQRGFSLIELMVGMVVSMLCMLAIMDAFAVYEGKKRTTTTGNDAQQNGSYALYALERQLRTAGASIVQGYNYGLWGCPVTAYTTTTSSKLQTLPAQSALPSPFTSSGWPLTTRLVPVLIASGGSNSDVIGVVGGNSALQVFKIAVSSTPSASSVVVGNSLGIMTGDYLLGTLSDGTCSLAHLTSSSTATQVSGTTLALDTANSPATGLQTATYLFDAGSTPTFTLFGVDSSTNSLVSYDLLQRPVNGQAAAVTPIADGIVQIKALYGVHTNSSDTSADQIDAWVQPTGNWSIATLTASTSAAATAMGQIKAIRVAIVAQSRLPERSSDYIGKSKLPLFSDLDPTLQYTVNTSTQYRYKVYDTTIPVRNALVVTHY</sequence>
<dbReference type="Proteomes" id="UP001620409">
    <property type="component" value="Unassembled WGS sequence"/>
</dbReference>
<keyword evidence="3" id="KW-1185">Reference proteome</keyword>
<organism evidence="2 3">
    <name type="scientific">Dyella humi</name>
    <dbReference type="NCBI Taxonomy" id="1770547"/>
    <lineage>
        <taxon>Bacteria</taxon>
        <taxon>Pseudomonadati</taxon>
        <taxon>Pseudomonadota</taxon>
        <taxon>Gammaproteobacteria</taxon>
        <taxon>Lysobacterales</taxon>
        <taxon>Rhodanobacteraceae</taxon>
        <taxon>Dyella</taxon>
    </lineage>
</organism>
<proteinExistence type="predicted"/>
<name>A0ABW8IDM5_9GAMM</name>
<keyword evidence="1" id="KW-0472">Membrane</keyword>
<protein>
    <submittedName>
        <fullName evidence="2">PilW family protein</fullName>
    </submittedName>
</protein>
<keyword evidence="1" id="KW-0812">Transmembrane</keyword>
<dbReference type="Pfam" id="PF16074">
    <property type="entry name" value="PilW"/>
    <property type="match status" value="1"/>
</dbReference>
<reference evidence="2 3" key="1">
    <citation type="submission" date="2020-10" db="EMBL/GenBank/DDBJ databases">
        <title>Phylogeny of dyella-like bacteria.</title>
        <authorList>
            <person name="Fu J."/>
        </authorList>
    </citation>
    <scope>NUCLEOTIDE SEQUENCE [LARGE SCALE GENOMIC DNA]</scope>
    <source>
        <strain evidence="2 3">DHG40</strain>
    </source>
</reference>
<gene>
    <name evidence="2" type="ORF">ISP18_01480</name>
</gene>
<comment type="caution">
    <text evidence="2">The sequence shown here is derived from an EMBL/GenBank/DDBJ whole genome shotgun (WGS) entry which is preliminary data.</text>
</comment>
<evidence type="ECO:0000313" key="3">
    <source>
        <dbReference type="Proteomes" id="UP001620409"/>
    </source>
</evidence>
<dbReference type="RefSeq" id="WP_380016335.1">
    <property type="nucleotide sequence ID" value="NZ_JADIKI010000021.1"/>
</dbReference>
<dbReference type="NCBIfam" id="TIGR02532">
    <property type="entry name" value="IV_pilin_GFxxxE"/>
    <property type="match status" value="1"/>
</dbReference>
<accession>A0ABW8IDM5</accession>
<keyword evidence="1" id="KW-1133">Transmembrane helix</keyword>
<dbReference type="Pfam" id="PF07963">
    <property type="entry name" value="N_methyl"/>
    <property type="match status" value="1"/>
</dbReference>
<evidence type="ECO:0000313" key="2">
    <source>
        <dbReference type="EMBL" id="MFK2853266.1"/>
    </source>
</evidence>
<feature type="transmembrane region" description="Helical" evidence="1">
    <location>
        <begin position="12"/>
        <end position="38"/>
    </location>
</feature>
<dbReference type="EMBL" id="JADIKI010000021">
    <property type="protein sequence ID" value="MFK2853266.1"/>
    <property type="molecule type" value="Genomic_DNA"/>
</dbReference>
<evidence type="ECO:0000256" key="1">
    <source>
        <dbReference type="SAM" id="Phobius"/>
    </source>
</evidence>
<dbReference type="InterPro" id="IPR032092">
    <property type="entry name" value="PilW"/>
</dbReference>
<dbReference type="InterPro" id="IPR012902">
    <property type="entry name" value="N_methyl_site"/>
</dbReference>